<keyword evidence="3" id="KW-1185">Reference proteome</keyword>
<accession>A0A3B4TEK2</accession>
<evidence type="ECO:0000313" key="3">
    <source>
        <dbReference type="Proteomes" id="UP000261420"/>
    </source>
</evidence>
<evidence type="ECO:0000313" key="2">
    <source>
        <dbReference type="Ensembl" id="ENSSDUP00000004594.1"/>
    </source>
</evidence>
<proteinExistence type="predicted"/>
<sequence length="100" mass="10421">GVFKTMCDSILCFCVACGLTCFTCVTTNRLSCTGLTVCSSSSDSCFSIEVAGLITKGCKKRFLCLIPNSCCEGDLCNSAIPTGPSVVLLLVSSAIITLFL</sequence>
<organism evidence="2 3">
    <name type="scientific">Seriola dumerili</name>
    <name type="common">Greater amberjack</name>
    <name type="synonym">Caranx dumerili</name>
    <dbReference type="NCBI Taxonomy" id="41447"/>
    <lineage>
        <taxon>Eukaryota</taxon>
        <taxon>Metazoa</taxon>
        <taxon>Chordata</taxon>
        <taxon>Craniata</taxon>
        <taxon>Vertebrata</taxon>
        <taxon>Euteleostomi</taxon>
        <taxon>Actinopterygii</taxon>
        <taxon>Neopterygii</taxon>
        <taxon>Teleostei</taxon>
        <taxon>Neoteleostei</taxon>
        <taxon>Acanthomorphata</taxon>
        <taxon>Carangaria</taxon>
        <taxon>Carangiformes</taxon>
        <taxon>Carangidae</taxon>
        <taxon>Seriola</taxon>
    </lineage>
</organism>
<dbReference type="Ensembl" id="ENSSDUT00000004691.1">
    <property type="protein sequence ID" value="ENSSDUP00000004594.1"/>
    <property type="gene ID" value="ENSSDUG00000003426.1"/>
</dbReference>
<dbReference type="InterPro" id="IPR045860">
    <property type="entry name" value="Snake_toxin-like_sf"/>
</dbReference>
<feature type="signal peptide" evidence="1">
    <location>
        <begin position="1"/>
        <end position="18"/>
    </location>
</feature>
<dbReference type="OMA" id="DRCISAK"/>
<keyword evidence="1" id="KW-0732">Signal</keyword>
<dbReference type="Proteomes" id="UP000261420">
    <property type="component" value="Unplaced"/>
</dbReference>
<dbReference type="AlphaFoldDB" id="A0A3B4TEK2"/>
<dbReference type="SUPFAM" id="SSF57302">
    <property type="entry name" value="Snake toxin-like"/>
    <property type="match status" value="1"/>
</dbReference>
<feature type="chain" id="PRO_5017306554" description="UPAR/Ly6 domain-containing protein" evidence="1">
    <location>
        <begin position="19"/>
        <end position="100"/>
    </location>
</feature>
<name>A0A3B4TEK2_SERDU</name>
<reference evidence="2" key="2">
    <citation type="submission" date="2025-09" db="UniProtKB">
        <authorList>
            <consortium name="Ensembl"/>
        </authorList>
    </citation>
    <scope>IDENTIFICATION</scope>
</reference>
<reference evidence="2" key="1">
    <citation type="submission" date="2025-08" db="UniProtKB">
        <authorList>
            <consortium name="Ensembl"/>
        </authorList>
    </citation>
    <scope>IDENTIFICATION</scope>
</reference>
<evidence type="ECO:0008006" key="4">
    <source>
        <dbReference type="Google" id="ProtNLM"/>
    </source>
</evidence>
<protein>
    <recommendedName>
        <fullName evidence="4">UPAR/Ly6 domain-containing protein</fullName>
    </recommendedName>
</protein>
<dbReference type="GeneTree" id="ENSGT01140000282637"/>
<evidence type="ECO:0000256" key="1">
    <source>
        <dbReference type="SAM" id="SignalP"/>
    </source>
</evidence>